<dbReference type="GO" id="GO:0000908">
    <property type="term" value="F:taurine dioxygenase activity"/>
    <property type="evidence" value="ECO:0007669"/>
    <property type="project" value="UniProtKB-EC"/>
</dbReference>
<dbReference type="PANTHER" id="PTHR30468:SF1">
    <property type="entry name" value="ALPHA-KETOGLUTARATE-DEPENDENT SULFONATE DIOXYGENASE"/>
    <property type="match status" value="1"/>
</dbReference>
<evidence type="ECO:0000313" key="7">
    <source>
        <dbReference type="EMBL" id="OHT19347.1"/>
    </source>
</evidence>
<evidence type="ECO:0000256" key="3">
    <source>
        <dbReference type="ARBA" id="ARBA00022964"/>
    </source>
</evidence>
<evidence type="ECO:0000256" key="2">
    <source>
        <dbReference type="ARBA" id="ARBA00022723"/>
    </source>
</evidence>
<dbReference type="EMBL" id="MIPT01000001">
    <property type="protein sequence ID" value="OHT19347.1"/>
    <property type="molecule type" value="Genomic_DNA"/>
</dbReference>
<evidence type="ECO:0000256" key="1">
    <source>
        <dbReference type="ARBA" id="ARBA00005896"/>
    </source>
</evidence>
<keyword evidence="3 7" id="KW-0223">Dioxygenase</keyword>
<dbReference type="AlphaFoldDB" id="A0A1S1HB41"/>
<dbReference type="InterPro" id="IPR003819">
    <property type="entry name" value="TauD/TfdA-like"/>
</dbReference>
<dbReference type="SUPFAM" id="SSF51197">
    <property type="entry name" value="Clavaminate synthase-like"/>
    <property type="match status" value="1"/>
</dbReference>
<dbReference type="Gene3D" id="3.60.130.10">
    <property type="entry name" value="Clavaminate synthase-like"/>
    <property type="match status" value="1"/>
</dbReference>
<feature type="domain" description="TauD/TfdA-like" evidence="6">
    <location>
        <begin position="16"/>
        <end position="278"/>
    </location>
</feature>
<evidence type="ECO:0000256" key="5">
    <source>
        <dbReference type="ARBA" id="ARBA00023004"/>
    </source>
</evidence>
<comment type="caution">
    <text evidence="7">The sequence shown here is derived from an EMBL/GenBank/DDBJ whole genome shotgun (WGS) entry which is preliminary data.</text>
</comment>
<keyword evidence="8" id="KW-1185">Reference proteome</keyword>
<dbReference type="OrthoDB" id="7209371at2"/>
<comment type="similarity">
    <text evidence="1">Belongs to the TfdA dioxygenase family.</text>
</comment>
<name>A0A1S1HB41_9SPHN</name>
<evidence type="ECO:0000313" key="8">
    <source>
        <dbReference type="Proteomes" id="UP000179467"/>
    </source>
</evidence>
<dbReference type="GO" id="GO:0005737">
    <property type="term" value="C:cytoplasm"/>
    <property type="evidence" value="ECO:0007669"/>
    <property type="project" value="TreeGrafter"/>
</dbReference>
<keyword evidence="5" id="KW-0408">Iron</keyword>
<dbReference type="RefSeq" id="WP_015459891.1">
    <property type="nucleotide sequence ID" value="NZ_MIPT01000001.1"/>
</dbReference>
<evidence type="ECO:0000259" key="6">
    <source>
        <dbReference type="Pfam" id="PF02668"/>
    </source>
</evidence>
<dbReference type="Proteomes" id="UP000179467">
    <property type="component" value="Unassembled WGS sequence"/>
</dbReference>
<keyword evidence="2" id="KW-0479">Metal-binding</keyword>
<dbReference type="GO" id="GO:0046872">
    <property type="term" value="F:metal ion binding"/>
    <property type="evidence" value="ECO:0007669"/>
    <property type="project" value="UniProtKB-KW"/>
</dbReference>
<evidence type="ECO:0000256" key="4">
    <source>
        <dbReference type="ARBA" id="ARBA00023002"/>
    </source>
</evidence>
<organism evidence="7 8">
    <name type="scientific">Edaphosphingomonas haloaromaticamans</name>
    <dbReference type="NCBI Taxonomy" id="653954"/>
    <lineage>
        <taxon>Bacteria</taxon>
        <taxon>Pseudomonadati</taxon>
        <taxon>Pseudomonadota</taxon>
        <taxon>Alphaproteobacteria</taxon>
        <taxon>Sphingomonadales</taxon>
        <taxon>Rhizorhabdaceae</taxon>
        <taxon>Edaphosphingomonas</taxon>
    </lineage>
</organism>
<dbReference type="PANTHER" id="PTHR30468">
    <property type="entry name" value="ALPHA-KETOGLUTARATE-DEPENDENT SULFONATE DIOXYGENASE"/>
    <property type="match status" value="1"/>
</dbReference>
<dbReference type="InterPro" id="IPR042098">
    <property type="entry name" value="TauD-like_sf"/>
</dbReference>
<keyword evidence="4 7" id="KW-0560">Oxidoreductase</keyword>
<gene>
    <name evidence="7" type="primary">tauD</name>
    <name evidence="7" type="ORF">BHE75_01332</name>
</gene>
<accession>A0A1S1HB41</accession>
<dbReference type="EC" id="1.14.11.17" evidence="7"/>
<dbReference type="InterPro" id="IPR051323">
    <property type="entry name" value="AtsK-like"/>
</dbReference>
<sequence>MTLQTVNLEEAESLFDIRPLQPSLGAEIGNIDLSRPLDDHRLGALRAALLRYRVLFFRDQDISREQQIAFGAAFGELEVHPVFAHPDYPQILPLVSQNFVGKYRASPDSNWHADTTFRPEPSAASILRALVSPSLGGDTVFANAVAAYESLDEAVRERIDGLTAIHDPSIFIQFLDTEEKKEALRAQYPEVEHPVVRIHPETGEKVLYVNSVFTRRIKGLDAEESDRLLALLFNQFKRPEFQVRWSWRPNSIAFWDNRATQHYAVPDYNEPRHMERVTIIGDRPVGPAAQPLSR</sequence>
<protein>
    <submittedName>
        <fullName evidence="7">Alpha-ketoglutarate-dependent taurine dioxygenase</fullName>
        <ecNumber evidence="7">1.14.11.17</ecNumber>
    </submittedName>
</protein>
<reference evidence="7 8" key="1">
    <citation type="submission" date="2016-09" db="EMBL/GenBank/DDBJ databases">
        <title>Metabolic pathway, cell adaptation mechanisms and a novel monoxygenase revealed through proteogenomic-transcription analysis of a Sphingomonas haloaromaticamans strain degrading the fungicide ortho-phenylphenol.</title>
        <authorList>
            <person name="Perruchon C."/>
            <person name="Papadopoulou E.S."/>
            <person name="Rousidou C."/>
            <person name="Vasileiadis S."/>
            <person name="Tanou G."/>
            <person name="Amoutzias G."/>
            <person name="Molassiotis A."/>
            <person name="Karpouzas D.G."/>
        </authorList>
    </citation>
    <scope>NUCLEOTIDE SEQUENCE [LARGE SCALE GENOMIC DNA]</scope>
    <source>
        <strain evidence="7 8">P3</strain>
    </source>
</reference>
<dbReference type="Pfam" id="PF02668">
    <property type="entry name" value="TauD"/>
    <property type="match status" value="1"/>
</dbReference>
<proteinExistence type="inferred from homology"/>